<dbReference type="AlphaFoldDB" id="X1GB90"/>
<sequence length="58" mass="6513">MSKNHIELAVLAVRDGAANCKIIKTNEKIILRLSSYQLFKIAPGEIATIDLKKQWIFG</sequence>
<evidence type="ECO:0000313" key="1">
    <source>
        <dbReference type="EMBL" id="GAH54467.1"/>
    </source>
</evidence>
<feature type="non-terminal residue" evidence="1">
    <location>
        <position position="58"/>
    </location>
</feature>
<dbReference type="EMBL" id="BARU01023556">
    <property type="protein sequence ID" value="GAH54467.1"/>
    <property type="molecule type" value="Genomic_DNA"/>
</dbReference>
<proteinExistence type="predicted"/>
<protein>
    <submittedName>
        <fullName evidence="1">Uncharacterized protein</fullName>
    </submittedName>
</protein>
<organism evidence="1">
    <name type="scientific">marine sediment metagenome</name>
    <dbReference type="NCBI Taxonomy" id="412755"/>
    <lineage>
        <taxon>unclassified sequences</taxon>
        <taxon>metagenomes</taxon>
        <taxon>ecological metagenomes</taxon>
    </lineage>
</organism>
<name>X1GB90_9ZZZZ</name>
<reference evidence="1" key="1">
    <citation type="journal article" date="2014" name="Front. Microbiol.">
        <title>High frequency of phylogenetically diverse reductive dehalogenase-homologous genes in deep subseafloor sedimentary metagenomes.</title>
        <authorList>
            <person name="Kawai M."/>
            <person name="Futagami T."/>
            <person name="Toyoda A."/>
            <person name="Takaki Y."/>
            <person name="Nishi S."/>
            <person name="Hori S."/>
            <person name="Arai W."/>
            <person name="Tsubouchi T."/>
            <person name="Morono Y."/>
            <person name="Uchiyama I."/>
            <person name="Ito T."/>
            <person name="Fujiyama A."/>
            <person name="Inagaki F."/>
            <person name="Takami H."/>
        </authorList>
    </citation>
    <scope>NUCLEOTIDE SEQUENCE</scope>
    <source>
        <strain evidence="1">Expedition CK06-06</strain>
    </source>
</reference>
<accession>X1GB90</accession>
<gene>
    <name evidence="1" type="ORF">S03H2_38207</name>
</gene>
<comment type="caution">
    <text evidence="1">The sequence shown here is derived from an EMBL/GenBank/DDBJ whole genome shotgun (WGS) entry which is preliminary data.</text>
</comment>